<sequence>IIYFRETLTRARFEELNADLFRGTLRPIEQVLKDATLKKSDIDEVVLVGGSSRIPKVQSLVKDFFDEKELAKGINPDEAVAYGAAIQA</sequence>
<dbReference type="PRINTS" id="PR00301">
    <property type="entry name" value="HEATSHOCK70"/>
</dbReference>
<feature type="non-terminal residue" evidence="3">
    <location>
        <position position="1"/>
    </location>
</feature>
<dbReference type="EMBL" id="SNRW01047014">
    <property type="protein sequence ID" value="KAA6316422.1"/>
    <property type="molecule type" value="Genomic_DNA"/>
</dbReference>
<dbReference type="OrthoDB" id="3789372at2759"/>
<keyword evidence="1" id="KW-0547">Nucleotide-binding</keyword>
<evidence type="ECO:0000313" key="3">
    <source>
        <dbReference type="EMBL" id="KAA6316422.1"/>
    </source>
</evidence>
<dbReference type="Gene3D" id="3.90.640.10">
    <property type="entry name" value="Actin, Chain A, domain 4"/>
    <property type="match status" value="1"/>
</dbReference>
<organism evidence="3 4">
    <name type="scientific">Streblomastix strix</name>
    <dbReference type="NCBI Taxonomy" id="222440"/>
    <lineage>
        <taxon>Eukaryota</taxon>
        <taxon>Metamonada</taxon>
        <taxon>Preaxostyla</taxon>
        <taxon>Oxymonadida</taxon>
        <taxon>Streblomastigidae</taxon>
        <taxon>Streblomastix</taxon>
    </lineage>
</organism>
<feature type="non-terminal residue" evidence="3">
    <location>
        <position position="88"/>
    </location>
</feature>
<reference evidence="3 4" key="1">
    <citation type="submission" date="2019-03" db="EMBL/GenBank/DDBJ databases">
        <title>Single cell metagenomics reveals metabolic interactions within the superorganism composed of flagellate Streblomastix strix and complex community of Bacteroidetes bacteria on its surface.</title>
        <authorList>
            <person name="Treitli S.C."/>
            <person name="Kolisko M."/>
            <person name="Husnik F."/>
            <person name="Keeling P."/>
            <person name="Hampl V."/>
        </authorList>
    </citation>
    <scope>NUCLEOTIDE SEQUENCE [LARGE SCALE GENOMIC DNA]</scope>
    <source>
        <strain evidence="3">ST1C</strain>
    </source>
</reference>
<evidence type="ECO:0000313" key="4">
    <source>
        <dbReference type="Proteomes" id="UP000324800"/>
    </source>
</evidence>
<dbReference type="AlphaFoldDB" id="A0A5J4Q4H4"/>
<dbReference type="InterPro" id="IPR013126">
    <property type="entry name" value="Hsp_70_fam"/>
</dbReference>
<dbReference type="PROSITE" id="PS01036">
    <property type="entry name" value="HSP70_3"/>
    <property type="match status" value="1"/>
</dbReference>
<dbReference type="Pfam" id="PF00012">
    <property type="entry name" value="HSP70"/>
    <property type="match status" value="1"/>
</dbReference>
<evidence type="ECO:0000256" key="2">
    <source>
        <dbReference type="ARBA" id="ARBA00022840"/>
    </source>
</evidence>
<keyword evidence="2" id="KW-0067">ATP-binding</keyword>
<gene>
    <name evidence="3" type="ORF">EZS28_055263</name>
</gene>
<dbReference type="InterPro" id="IPR043129">
    <property type="entry name" value="ATPase_NBD"/>
</dbReference>
<dbReference type="PANTHER" id="PTHR19375">
    <property type="entry name" value="HEAT SHOCK PROTEIN 70KDA"/>
    <property type="match status" value="1"/>
</dbReference>
<evidence type="ECO:0000256" key="1">
    <source>
        <dbReference type="ARBA" id="ARBA00022741"/>
    </source>
</evidence>
<dbReference type="GO" id="GO:0140662">
    <property type="term" value="F:ATP-dependent protein folding chaperone"/>
    <property type="evidence" value="ECO:0007669"/>
    <property type="project" value="InterPro"/>
</dbReference>
<protein>
    <submittedName>
        <fullName evidence="3">Putative DnaK family protein</fullName>
    </submittedName>
</protein>
<dbReference type="Proteomes" id="UP000324800">
    <property type="component" value="Unassembled WGS sequence"/>
</dbReference>
<dbReference type="GO" id="GO:0005524">
    <property type="term" value="F:ATP binding"/>
    <property type="evidence" value="ECO:0007669"/>
    <property type="project" value="UniProtKB-KW"/>
</dbReference>
<accession>A0A5J4Q4H4</accession>
<dbReference type="InterPro" id="IPR018181">
    <property type="entry name" value="Heat_shock_70_CS"/>
</dbReference>
<proteinExistence type="predicted"/>
<dbReference type="SUPFAM" id="SSF53067">
    <property type="entry name" value="Actin-like ATPase domain"/>
    <property type="match status" value="1"/>
</dbReference>
<dbReference type="FunFam" id="3.30.420.40:FF:000125">
    <property type="entry name" value="Chaperone protein DnaK 1"/>
    <property type="match status" value="1"/>
</dbReference>
<dbReference type="Gene3D" id="3.30.420.40">
    <property type="match status" value="2"/>
</dbReference>
<name>A0A5J4Q4H4_9EUKA</name>
<comment type="caution">
    <text evidence="3">The sequence shown here is derived from an EMBL/GenBank/DDBJ whole genome shotgun (WGS) entry which is preliminary data.</text>
</comment>